<protein>
    <submittedName>
        <fullName evidence="2">ROK family protein</fullName>
    </submittedName>
</protein>
<dbReference type="InterPro" id="IPR049874">
    <property type="entry name" value="ROK_cs"/>
</dbReference>
<dbReference type="PANTHER" id="PTHR18964">
    <property type="entry name" value="ROK (REPRESSOR, ORF, KINASE) FAMILY"/>
    <property type="match status" value="1"/>
</dbReference>
<dbReference type="PANTHER" id="PTHR18964:SF149">
    <property type="entry name" value="BIFUNCTIONAL UDP-N-ACETYLGLUCOSAMINE 2-EPIMERASE_N-ACETYLMANNOSAMINE KINASE"/>
    <property type="match status" value="1"/>
</dbReference>
<dbReference type="SUPFAM" id="SSF53067">
    <property type="entry name" value="Actin-like ATPase domain"/>
    <property type="match status" value="1"/>
</dbReference>
<reference evidence="2 4" key="1">
    <citation type="submission" date="2020-06" db="EMBL/GenBank/DDBJ databases">
        <title>Anoxygenic phototrophic Chloroflexota member uses a Type I reaction center.</title>
        <authorList>
            <person name="Tsuji J.M."/>
            <person name="Shaw N.A."/>
            <person name="Nagashima S."/>
            <person name="Venkiteswaran J."/>
            <person name="Schiff S.L."/>
            <person name="Hanada S."/>
            <person name="Tank M."/>
            <person name="Neufeld J.D."/>
        </authorList>
    </citation>
    <scope>NUCLEOTIDE SEQUENCE [LARGE SCALE GENOMIC DNA]</scope>
    <source>
        <strain evidence="2">L227-S17</strain>
    </source>
</reference>
<comment type="similarity">
    <text evidence="1">Belongs to the ROK (NagC/XylR) family.</text>
</comment>
<gene>
    <name evidence="2" type="ORF">HXX08_05815</name>
    <name evidence="3" type="ORF">OZ401_000510</name>
</gene>
<evidence type="ECO:0000313" key="3">
    <source>
        <dbReference type="EMBL" id="WJW67251.1"/>
    </source>
</evidence>
<keyword evidence="5" id="KW-1185">Reference proteome</keyword>
<sequence>MNIVGVDLGGTKVRAVLADGTGKLLARTDRPTQADRGLDSVIDNIVSVINKVMSKSTPGEVLAIGIGAPGPLNPRTGVVFSPPNLPGWTDVPLRDLIEAKLGLPVYLGNDANLAALGEYTFGAGKEYRYLVYITVSTGIGGGIIEDGNIIHGSRGAAGEIGHMTIKLDGPVCNCGNIGCFEALASGTAIRKRALDLLNTNRPTLLRELSNNNLDSVNAVMVEKAAKLGDEAALELLYDTAIYLGVGITNILHLFNPEIVVIGGGVSQVGDLIFEPLRAEVNRRAMPAFRENVPIVPTDLGDDVGLYGTIALVLQNYEDAQRRKQQLAHLRRDGI</sequence>
<evidence type="ECO:0000313" key="5">
    <source>
        <dbReference type="Proteomes" id="UP001431572"/>
    </source>
</evidence>
<name>A0A8T7M0E7_9CHLR</name>
<dbReference type="AlphaFoldDB" id="A0A8T7M0E7"/>
<evidence type="ECO:0000313" key="2">
    <source>
        <dbReference type="EMBL" id="NWJ45379.1"/>
    </source>
</evidence>
<accession>A0A8T7M0E7</accession>
<organism evidence="2 4">
    <name type="scientific">Candidatus Chlorohelix allophototropha</name>
    <dbReference type="NCBI Taxonomy" id="3003348"/>
    <lineage>
        <taxon>Bacteria</taxon>
        <taxon>Bacillati</taxon>
        <taxon>Chloroflexota</taxon>
        <taxon>Chloroflexia</taxon>
        <taxon>Candidatus Chloroheliales</taxon>
        <taxon>Candidatus Chloroheliaceae</taxon>
        <taxon>Candidatus Chlorohelix</taxon>
    </lineage>
</organism>
<evidence type="ECO:0000256" key="1">
    <source>
        <dbReference type="ARBA" id="ARBA00006479"/>
    </source>
</evidence>
<dbReference type="Proteomes" id="UP000521676">
    <property type="component" value="Unassembled WGS sequence"/>
</dbReference>
<dbReference type="InterPro" id="IPR043129">
    <property type="entry name" value="ATPase_NBD"/>
</dbReference>
<evidence type="ECO:0000313" key="4">
    <source>
        <dbReference type="Proteomes" id="UP000521676"/>
    </source>
</evidence>
<dbReference type="EMBL" id="JACATZ010000001">
    <property type="protein sequence ID" value="NWJ45379.1"/>
    <property type="molecule type" value="Genomic_DNA"/>
</dbReference>
<dbReference type="RefSeq" id="WP_341469150.1">
    <property type="nucleotide sequence ID" value="NZ_CP128399.1"/>
</dbReference>
<dbReference type="InterPro" id="IPR000600">
    <property type="entry name" value="ROK"/>
</dbReference>
<dbReference type="Proteomes" id="UP001431572">
    <property type="component" value="Chromosome 1"/>
</dbReference>
<proteinExistence type="inferred from homology"/>
<dbReference type="EMBL" id="CP128399">
    <property type="protein sequence ID" value="WJW67251.1"/>
    <property type="molecule type" value="Genomic_DNA"/>
</dbReference>
<reference evidence="3" key="2">
    <citation type="journal article" date="2024" name="Nature">
        <title>Anoxygenic phototroph of the Chloroflexota uses a type I reaction centre.</title>
        <authorList>
            <person name="Tsuji J.M."/>
            <person name="Shaw N.A."/>
            <person name="Nagashima S."/>
            <person name="Venkiteswaran J.J."/>
            <person name="Schiff S.L."/>
            <person name="Watanabe T."/>
            <person name="Fukui M."/>
            <person name="Hanada S."/>
            <person name="Tank M."/>
            <person name="Neufeld J.D."/>
        </authorList>
    </citation>
    <scope>NUCLEOTIDE SEQUENCE</scope>
    <source>
        <strain evidence="3">L227-S17</strain>
    </source>
</reference>
<dbReference type="Gene3D" id="3.30.420.40">
    <property type="match status" value="2"/>
</dbReference>
<dbReference type="PROSITE" id="PS01125">
    <property type="entry name" value="ROK"/>
    <property type="match status" value="1"/>
</dbReference>
<dbReference type="Pfam" id="PF00480">
    <property type="entry name" value="ROK"/>
    <property type="match status" value="1"/>
</dbReference>